<dbReference type="InterPro" id="IPR050757">
    <property type="entry name" value="Collagen_mod_GT25"/>
</dbReference>
<evidence type="ECO:0000256" key="4">
    <source>
        <dbReference type="SAM" id="MobiDB-lite"/>
    </source>
</evidence>
<accession>A0AAN7ZYK1</accession>
<evidence type="ECO:0000313" key="6">
    <source>
        <dbReference type="Proteomes" id="UP001310594"/>
    </source>
</evidence>
<protein>
    <recommendedName>
        <fullName evidence="7">Glycosyltransferase family 25 protein</fullName>
    </recommendedName>
</protein>
<comment type="caution">
    <text evidence="5">The sequence shown here is derived from an EMBL/GenBank/DDBJ whole genome shotgun (WGS) entry which is preliminary data.</text>
</comment>
<name>A0AAN7ZYK1_9PEZI</name>
<organism evidence="5 6">
    <name type="scientific">Elasticomyces elasticus</name>
    <dbReference type="NCBI Taxonomy" id="574655"/>
    <lineage>
        <taxon>Eukaryota</taxon>
        <taxon>Fungi</taxon>
        <taxon>Dikarya</taxon>
        <taxon>Ascomycota</taxon>
        <taxon>Pezizomycotina</taxon>
        <taxon>Dothideomycetes</taxon>
        <taxon>Dothideomycetidae</taxon>
        <taxon>Mycosphaerellales</taxon>
        <taxon>Teratosphaeriaceae</taxon>
        <taxon>Elasticomyces</taxon>
    </lineage>
</organism>
<dbReference type="GO" id="GO:0016740">
    <property type="term" value="F:transferase activity"/>
    <property type="evidence" value="ECO:0007669"/>
    <property type="project" value="UniProtKB-KW"/>
</dbReference>
<evidence type="ECO:0000256" key="2">
    <source>
        <dbReference type="ARBA" id="ARBA00022676"/>
    </source>
</evidence>
<dbReference type="PANTHER" id="PTHR10730">
    <property type="entry name" value="PROCOLLAGEN-LYSINE,2-OXOGLUTARATE 5-DIOXYGENASE/GLYCOSYLTRANSFERASE 25 FAMILY MEMBER"/>
    <property type="match status" value="1"/>
</dbReference>
<evidence type="ECO:0000256" key="3">
    <source>
        <dbReference type="ARBA" id="ARBA00022679"/>
    </source>
</evidence>
<sequence length="322" mass="35847">MAMTGLDFEFVDGVTEINNHSLPPGADTVGLSPGGLGNWRSHMNVNQKIVRDNIASALILEDDADWDIRVKAQMRDFAKATRLLVQPLRGTSDSFVDPTYPQPDPDAQPSSFDVKGDDPTLEPSTSPYGDLDRWGMLWIGHCGCRFPIASDGNVPLGRAVIADDETVPEQQHVDMQFGDRQLQSQYPAHTRVVSRSRVNTCTLGYGISQPGARQLLYEMGVHKLSGTTDMMFRAICDGVQGRRLMTCLSVQPQLFQHHRPVGTRAYESDISDPEERPGHNDQAFTRNIRWSTRLNLDKLVAGETDYIDLFNDGEPATNFGWK</sequence>
<comment type="similarity">
    <text evidence="1">Belongs to the glycosyltransferase 25 family.</text>
</comment>
<keyword evidence="2" id="KW-0328">Glycosyltransferase</keyword>
<dbReference type="PANTHER" id="PTHR10730:SF53">
    <property type="entry name" value="GLYCOSYLTRANSFERASE 25 FAMILY MEMBER"/>
    <property type="match status" value="1"/>
</dbReference>
<proteinExistence type="inferred from homology"/>
<dbReference type="EMBL" id="JAVRQU010000021">
    <property type="protein sequence ID" value="KAK5691458.1"/>
    <property type="molecule type" value="Genomic_DNA"/>
</dbReference>
<dbReference type="AlphaFoldDB" id="A0AAN7ZYK1"/>
<feature type="region of interest" description="Disordered" evidence="4">
    <location>
        <begin position="93"/>
        <end position="126"/>
    </location>
</feature>
<dbReference type="Proteomes" id="UP001310594">
    <property type="component" value="Unassembled WGS sequence"/>
</dbReference>
<evidence type="ECO:0000256" key="1">
    <source>
        <dbReference type="ARBA" id="ARBA00006721"/>
    </source>
</evidence>
<reference evidence="5" key="1">
    <citation type="submission" date="2023-08" db="EMBL/GenBank/DDBJ databases">
        <title>Black Yeasts Isolated from many extreme environments.</title>
        <authorList>
            <person name="Coleine C."/>
            <person name="Stajich J.E."/>
            <person name="Selbmann L."/>
        </authorList>
    </citation>
    <scope>NUCLEOTIDE SEQUENCE</scope>
    <source>
        <strain evidence="5">CCFEE 5810</strain>
    </source>
</reference>
<keyword evidence="3" id="KW-0808">Transferase</keyword>
<evidence type="ECO:0000313" key="5">
    <source>
        <dbReference type="EMBL" id="KAK5691458.1"/>
    </source>
</evidence>
<evidence type="ECO:0008006" key="7">
    <source>
        <dbReference type="Google" id="ProtNLM"/>
    </source>
</evidence>
<gene>
    <name evidence="5" type="ORF">LTR97_011451</name>
</gene>